<dbReference type="InterPro" id="IPR020846">
    <property type="entry name" value="MFS_dom"/>
</dbReference>
<feature type="transmembrane region" description="Helical" evidence="6">
    <location>
        <begin position="132"/>
        <end position="153"/>
    </location>
</feature>
<sequence length="581" mass="63810">MDFDGKVWPLAGGFGRYTRLVAAASWLPNVCVSLGFFSEFLYTSSPESQCQGGPCGGDNSSSPGATLINSSTCPGAWGVQAQSWLHGTIVTQWHLVCENGWKVPLEQICYLIGWLWGYIIFGLVCDRFGRRNGFISALVVALPLGVALCFSPGYLSFMAIRIVFGAALSGIFLSFYIARLELCPPGLRLMITMIGGFFWLGGELLLPGVAVLCSDWKVLQGAISGALLLLSGYWCCHLLFPESPRWLLATRQLNRCKAELCLFSRANGIDTGEDFAGRESLFTGEQQILNAIYYYDLHKSFFSPYRILFFSEIDSLWRGFPRPRYYSFCSLVGTRLIWRNALILGFTTFIGSGIRPCFARNLMALGGSTPYFLQAGSEVLACISLCITVNHWGRRAVLLLFTILTGFCSLLLLALTQYLFTAVSIAISVLGSLSSHAVVMLSVFYASEVLPTVIRGSGLGIILGLSMLGRASFPMIVLQQRSGFFLHHVVFSSFCILSVLSLLLLPETKRKALPDTLRQGEGLRRPPLLLQATQDAVPLLSHGKPRADYNPDSYAQLASSTKKMIRSNSTHGQDNKALTND</sequence>
<dbReference type="PANTHER" id="PTHR24064">
    <property type="entry name" value="SOLUTE CARRIER FAMILY 22 MEMBER"/>
    <property type="match status" value="1"/>
</dbReference>
<dbReference type="SUPFAM" id="SSF103473">
    <property type="entry name" value="MFS general substrate transporter"/>
    <property type="match status" value="1"/>
</dbReference>
<feature type="transmembrane region" description="Helical" evidence="6">
    <location>
        <begin position="484"/>
        <end position="505"/>
    </location>
</feature>
<comment type="subcellular location">
    <subcellularLocation>
        <location evidence="1">Membrane</location>
        <topology evidence="1">Multi-pass membrane protein</topology>
    </subcellularLocation>
</comment>
<feature type="transmembrane region" description="Helical" evidence="6">
    <location>
        <begin position="458"/>
        <end position="478"/>
    </location>
</feature>
<evidence type="ECO:0000313" key="8">
    <source>
        <dbReference type="EMBL" id="KAG8563029.1"/>
    </source>
</evidence>
<keyword evidence="3 6" id="KW-1133">Transmembrane helix</keyword>
<keyword evidence="9" id="KW-1185">Reference proteome</keyword>
<name>A0AAV7ANB2_ENGPU</name>
<keyword evidence="2 6" id="KW-0812">Transmembrane</keyword>
<dbReference type="PROSITE" id="PS50850">
    <property type="entry name" value="MFS"/>
    <property type="match status" value="1"/>
</dbReference>
<feature type="transmembrane region" description="Helical" evidence="6">
    <location>
        <begin position="325"/>
        <end position="351"/>
    </location>
</feature>
<dbReference type="Pfam" id="PF07690">
    <property type="entry name" value="MFS_1"/>
    <property type="match status" value="1"/>
</dbReference>
<dbReference type="Gene3D" id="1.20.1250.20">
    <property type="entry name" value="MFS general substrate transporter like domains"/>
    <property type="match status" value="1"/>
</dbReference>
<gene>
    <name evidence="8" type="ORF">GDO81_015907</name>
</gene>
<evidence type="ECO:0000256" key="6">
    <source>
        <dbReference type="SAM" id="Phobius"/>
    </source>
</evidence>
<reference evidence="8" key="1">
    <citation type="thesis" date="2020" institute="ProQuest LLC" country="789 East Eisenhower Parkway, Ann Arbor, MI, USA">
        <title>Comparative Genomics and Chromosome Evolution.</title>
        <authorList>
            <person name="Mudd A.B."/>
        </authorList>
    </citation>
    <scope>NUCLEOTIDE SEQUENCE</scope>
    <source>
        <strain evidence="8">237g6f4</strain>
        <tissue evidence="8">Blood</tissue>
    </source>
</reference>
<feature type="transmembrane region" description="Helical" evidence="6">
    <location>
        <begin position="425"/>
        <end position="446"/>
    </location>
</feature>
<dbReference type="AlphaFoldDB" id="A0AAV7ANB2"/>
<evidence type="ECO:0000256" key="1">
    <source>
        <dbReference type="ARBA" id="ARBA00004141"/>
    </source>
</evidence>
<dbReference type="GO" id="GO:0016020">
    <property type="term" value="C:membrane"/>
    <property type="evidence" value="ECO:0007669"/>
    <property type="project" value="UniProtKB-SubCell"/>
</dbReference>
<dbReference type="Proteomes" id="UP000824782">
    <property type="component" value="Unassembled WGS sequence"/>
</dbReference>
<dbReference type="InterPro" id="IPR036259">
    <property type="entry name" value="MFS_trans_sf"/>
</dbReference>
<evidence type="ECO:0000259" key="7">
    <source>
        <dbReference type="PROSITE" id="PS50850"/>
    </source>
</evidence>
<feature type="transmembrane region" description="Helical" evidence="6">
    <location>
        <begin position="218"/>
        <end position="240"/>
    </location>
</feature>
<comment type="caution">
    <text evidence="8">The sequence shown here is derived from an EMBL/GenBank/DDBJ whole genome shotgun (WGS) entry which is preliminary data.</text>
</comment>
<feature type="transmembrane region" description="Helical" evidence="6">
    <location>
        <begin position="371"/>
        <end position="389"/>
    </location>
</feature>
<feature type="region of interest" description="Disordered" evidence="5">
    <location>
        <begin position="562"/>
        <end position="581"/>
    </location>
</feature>
<evidence type="ECO:0000256" key="5">
    <source>
        <dbReference type="SAM" id="MobiDB-lite"/>
    </source>
</evidence>
<feature type="transmembrane region" description="Helical" evidence="6">
    <location>
        <begin position="396"/>
        <end position="419"/>
    </location>
</feature>
<evidence type="ECO:0000313" key="9">
    <source>
        <dbReference type="Proteomes" id="UP000824782"/>
    </source>
</evidence>
<evidence type="ECO:0000256" key="4">
    <source>
        <dbReference type="ARBA" id="ARBA00023136"/>
    </source>
</evidence>
<keyword evidence="4 6" id="KW-0472">Membrane</keyword>
<feature type="domain" description="Major facilitator superfamily (MFS) profile" evidence="7">
    <location>
        <begin position="28"/>
        <end position="510"/>
    </location>
</feature>
<protein>
    <recommendedName>
        <fullName evidence="7">Major facilitator superfamily (MFS) profile domain-containing protein</fullName>
    </recommendedName>
</protein>
<feature type="transmembrane region" description="Helical" evidence="6">
    <location>
        <begin position="20"/>
        <end position="38"/>
    </location>
</feature>
<evidence type="ECO:0000256" key="3">
    <source>
        <dbReference type="ARBA" id="ARBA00022989"/>
    </source>
</evidence>
<dbReference type="InterPro" id="IPR011701">
    <property type="entry name" value="MFS"/>
</dbReference>
<evidence type="ECO:0000256" key="2">
    <source>
        <dbReference type="ARBA" id="ARBA00022692"/>
    </source>
</evidence>
<feature type="transmembrane region" description="Helical" evidence="6">
    <location>
        <begin position="190"/>
        <end position="212"/>
    </location>
</feature>
<organism evidence="8 9">
    <name type="scientific">Engystomops pustulosus</name>
    <name type="common">Tungara frog</name>
    <name type="synonym">Physalaemus pustulosus</name>
    <dbReference type="NCBI Taxonomy" id="76066"/>
    <lineage>
        <taxon>Eukaryota</taxon>
        <taxon>Metazoa</taxon>
        <taxon>Chordata</taxon>
        <taxon>Craniata</taxon>
        <taxon>Vertebrata</taxon>
        <taxon>Euteleostomi</taxon>
        <taxon>Amphibia</taxon>
        <taxon>Batrachia</taxon>
        <taxon>Anura</taxon>
        <taxon>Neobatrachia</taxon>
        <taxon>Hyloidea</taxon>
        <taxon>Leptodactylidae</taxon>
        <taxon>Leiuperinae</taxon>
        <taxon>Engystomops</taxon>
    </lineage>
</organism>
<dbReference type="EMBL" id="WNYA01000007">
    <property type="protein sequence ID" value="KAG8563029.1"/>
    <property type="molecule type" value="Genomic_DNA"/>
</dbReference>
<proteinExistence type="predicted"/>
<accession>A0AAV7ANB2</accession>
<dbReference type="GO" id="GO:0022857">
    <property type="term" value="F:transmembrane transporter activity"/>
    <property type="evidence" value="ECO:0007669"/>
    <property type="project" value="InterPro"/>
</dbReference>
<feature type="transmembrane region" description="Helical" evidence="6">
    <location>
        <begin position="108"/>
        <end position="125"/>
    </location>
</feature>
<feature type="transmembrane region" description="Helical" evidence="6">
    <location>
        <begin position="159"/>
        <end position="178"/>
    </location>
</feature>